<evidence type="ECO:0000313" key="4">
    <source>
        <dbReference type="Proteomes" id="UP001054252"/>
    </source>
</evidence>
<keyword evidence="4" id="KW-1185">Reference proteome</keyword>
<protein>
    <recommendedName>
        <fullName evidence="5">RNase H type-1 domain-containing protein</fullName>
    </recommendedName>
</protein>
<dbReference type="Proteomes" id="UP001054252">
    <property type="component" value="Unassembled WGS sequence"/>
</dbReference>
<dbReference type="SUPFAM" id="SSF53098">
    <property type="entry name" value="Ribonuclease H-like"/>
    <property type="match status" value="1"/>
</dbReference>
<comment type="caution">
    <text evidence="3">The sequence shown here is derived from an EMBL/GenBank/DDBJ whole genome shotgun (WGS) entry which is preliminary data.</text>
</comment>
<dbReference type="Pfam" id="PF13456">
    <property type="entry name" value="RVT_3"/>
    <property type="match status" value="1"/>
</dbReference>
<sequence length="535" mass="60422">MQTVLLPSSICSEIDTLNRKFLWAVDMQSNKPHLVNWNDVCLPKKYGGMGLKSARDYNKALIAKLGWHMLSGSNKLWCQAFTYKYLHSNSFLNCNPTPSSSVTWRSILKCRDMLRLGIQWRVGSGTQIQLWHDVWAGNSKLLDVALSPIPHHLLDLPVAAIINNSKWDLEQLTGLLPDHILQTIAAIPLPIAGHLEDSIYWYNSSQGDFSVKSVIQLLQQSRLPDIPEVGEWAWIWQLCCPERVKLFVWLLKKERILTNSVRFARHMAPTPVCPRCEQSPETPLHLLRDCYYSRLVWDATNFLPGDFFQLDFAPWLRKNSSKSRMGPRASDSWSSIFLATIWYLWKSRNKLIFEEQRVSPLAIVQQASKLAWEIQLAFAAKATLISKAPRWVTAAGGLLRDHLGHWYHGFATNVGITTSFLAELWGCREGLKLAISLGVQQLILEMDSLLAVQQIQSRKVSAGAASVLLNDICLLLDSFSSCLVQHTLREGNYAADFMASIGHTIDLDTTFFPTPPTGISMILQSDCIGAMSLRY</sequence>
<organism evidence="3 4">
    <name type="scientific">Rubroshorea leprosula</name>
    <dbReference type="NCBI Taxonomy" id="152421"/>
    <lineage>
        <taxon>Eukaryota</taxon>
        <taxon>Viridiplantae</taxon>
        <taxon>Streptophyta</taxon>
        <taxon>Embryophyta</taxon>
        <taxon>Tracheophyta</taxon>
        <taxon>Spermatophyta</taxon>
        <taxon>Magnoliopsida</taxon>
        <taxon>eudicotyledons</taxon>
        <taxon>Gunneridae</taxon>
        <taxon>Pentapetalae</taxon>
        <taxon>rosids</taxon>
        <taxon>malvids</taxon>
        <taxon>Malvales</taxon>
        <taxon>Dipterocarpaceae</taxon>
        <taxon>Rubroshorea</taxon>
    </lineage>
</organism>
<reference evidence="3 4" key="1">
    <citation type="journal article" date="2021" name="Commun. Biol.">
        <title>The genome of Shorea leprosula (Dipterocarpaceae) highlights the ecological relevance of drought in aseasonal tropical rainforests.</title>
        <authorList>
            <person name="Ng K.K.S."/>
            <person name="Kobayashi M.J."/>
            <person name="Fawcett J.A."/>
            <person name="Hatakeyama M."/>
            <person name="Paape T."/>
            <person name="Ng C.H."/>
            <person name="Ang C.C."/>
            <person name="Tnah L.H."/>
            <person name="Lee C.T."/>
            <person name="Nishiyama T."/>
            <person name="Sese J."/>
            <person name="O'Brien M.J."/>
            <person name="Copetti D."/>
            <person name="Mohd Noor M.I."/>
            <person name="Ong R.C."/>
            <person name="Putra M."/>
            <person name="Sireger I.Z."/>
            <person name="Indrioko S."/>
            <person name="Kosugi Y."/>
            <person name="Izuno A."/>
            <person name="Isagi Y."/>
            <person name="Lee S.L."/>
            <person name="Shimizu K.K."/>
        </authorList>
    </citation>
    <scope>NUCLEOTIDE SEQUENCE [LARGE SCALE GENOMIC DNA]</scope>
    <source>
        <strain evidence="3">214</strain>
    </source>
</reference>
<dbReference type="GO" id="GO:0003676">
    <property type="term" value="F:nucleic acid binding"/>
    <property type="evidence" value="ECO:0007669"/>
    <property type="project" value="InterPro"/>
</dbReference>
<accession>A0AAV5JBV0</accession>
<dbReference type="InterPro" id="IPR002156">
    <property type="entry name" value="RNaseH_domain"/>
</dbReference>
<gene>
    <name evidence="3" type="ORF">SLEP1_g23255</name>
</gene>
<dbReference type="InterPro" id="IPR053151">
    <property type="entry name" value="RNase_H-like"/>
</dbReference>
<evidence type="ECO:0008006" key="5">
    <source>
        <dbReference type="Google" id="ProtNLM"/>
    </source>
</evidence>
<dbReference type="CDD" id="cd06222">
    <property type="entry name" value="RNase_H_like"/>
    <property type="match status" value="1"/>
</dbReference>
<dbReference type="AlphaFoldDB" id="A0AAV5JBV0"/>
<dbReference type="Pfam" id="PF13966">
    <property type="entry name" value="zf-RVT"/>
    <property type="match status" value="1"/>
</dbReference>
<dbReference type="Gene3D" id="3.30.420.10">
    <property type="entry name" value="Ribonuclease H-like superfamily/Ribonuclease H"/>
    <property type="match status" value="1"/>
</dbReference>
<evidence type="ECO:0000313" key="3">
    <source>
        <dbReference type="EMBL" id="GKV12053.1"/>
    </source>
</evidence>
<evidence type="ECO:0000259" key="1">
    <source>
        <dbReference type="Pfam" id="PF13456"/>
    </source>
</evidence>
<dbReference type="InterPro" id="IPR012337">
    <property type="entry name" value="RNaseH-like_sf"/>
</dbReference>
<proteinExistence type="predicted"/>
<dbReference type="InterPro" id="IPR036397">
    <property type="entry name" value="RNaseH_sf"/>
</dbReference>
<feature type="domain" description="RNase H type-1" evidence="1">
    <location>
        <begin position="393"/>
        <end position="500"/>
    </location>
</feature>
<feature type="domain" description="Reverse transcriptase zinc-binding" evidence="2">
    <location>
        <begin position="209"/>
        <end position="297"/>
    </location>
</feature>
<dbReference type="EMBL" id="BPVZ01000035">
    <property type="protein sequence ID" value="GKV12053.1"/>
    <property type="molecule type" value="Genomic_DNA"/>
</dbReference>
<dbReference type="InterPro" id="IPR044730">
    <property type="entry name" value="RNase_H-like_dom_plant"/>
</dbReference>
<dbReference type="PANTHER" id="PTHR47723:SF13">
    <property type="entry name" value="PUTATIVE-RELATED"/>
    <property type="match status" value="1"/>
</dbReference>
<dbReference type="GO" id="GO:0004523">
    <property type="term" value="F:RNA-DNA hybrid ribonuclease activity"/>
    <property type="evidence" value="ECO:0007669"/>
    <property type="project" value="InterPro"/>
</dbReference>
<name>A0AAV5JBV0_9ROSI</name>
<dbReference type="PANTHER" id="PTHR47723">
    <property type="entry name" value="OS05G0353850 PROTEIN"/>
    <property type="match status" value="1"/>
</dbReference>
<dbReference type="InterPro" id="IPR026960">
    <property type="entry name" value="RVT-Znf"/>
</dbReference>
<evidence type="ECO:0000259" key="2">
    <source>
        <dbReference type="Pfam" id="PF13966"/>
    </source>
</evidence>